<reference evidence="2" key="1">
    <citation type="submission" date="2016-10" db="EMBL/GenBank/DDBJ databases">
        <authorList>
            <person name="Varghese N."/>
            <person name="Submissions S."/>
        </authorList>
    </citation>
    <scope>NUCLEOTIDE SEQUENCE [LARGE SCALE GENOMIC DNA]</scope>
    <source>
        <strain evidence="2">CGMCC 1.12402</strain>
    </source>
</reference>
<dbReference type="PANTHER" id="PTHR31793">
    <property type="entry name" value="4-HYDROXYBENZOYL-COA THIOESTERASE FAMILY MEMBER"/>
    <property type="match status" value="1"/>
</dbReference>
<name>A0A1I0QAE9_9BACT</name>
<dbReference type="GO" id="GO:0047617">
    <property type="term" value="F:fatty acyl-CoA hydrolase activity"/>
    <property type="evidence" value="ECO:0007669"/>
    <property type="project" value="TreeGrafter"/>
</dbReference>
<keyword evidence="2" id="KW-1185">Reference proteome</keyword>
<dbReference type="EMBL" id="FOIR01000002">
    <property type="protein sequence ID" value="SEW23995.1"/>
    <property type="molecule type" value="Genomic_DNA"/>
</dbReference>
<dbReference type="InterPro" id="IPR029069">
    <property type="entry name" value="HotDog_dom_sf"/>
</dbReference>
<protein>
    <submittedName>
        <fullName evidence="1">Acyl-CoA thioester hydrolase</fullName>
    </submittedName>
</protein>
<gene>
    <name evidence="1" type="ORF">SAMN05216290_2159</name>
</gene>
<dbReference type="Proteomes" id="UP000199437">
    <property type="component" value="Unassembled WGS sequence"/>
</dbReference>
<dbReference type="RefSeq" id="WP_090258591.1">
    <property type="nucleotide sequence ID" value="NZ_FOIR01000002.1"/>
</dbReference>
<evidence type="ECO:0000313" key="1">
    <source>
        <dbReference type="EMBL" id="SEW23995.1"/>
    </source>
</evidence>
<dbReference type="STRING" id="1267423.SAMN05216290_2159"/>
<keyword evidence="1" id="KW-0378">Hydrolase</keyword>
<dbReference type="Gene3D" id="3.10.129.10">
    <property type="entry name" value="Hotdog Thioesterase"/>
    <property type="match status" value="1"/>
</dbReference>
<dbReference type="CDD" id="cd00586">
    <property type="entry name" value="4HBT"/>
    <property type="match status" value="1"/>
</dbReference>
<organism evidence="1 2">
    <name type="scientific">Roseivirga pacifica</name>
    <dbReference type="NCBI Taxonomy" id="1267423"/>
    <lineage>
        <taxon>Bacteria</taxon>
        <taxon>Pseudomonadati</taxon>
        <taxon>Bacteroidota</taxon>
        <taxon>Cytophagia</taxon>
        <taxon>Cytophagales</taxon>
        <taxon>Roseivirgaceae</taxon>
        <taxon>Roseivirga</taxon>
    </lineage>
</organism>
<accession>A0A1I0QAE9</accession>
<evidence type="ECO:0000313" key="2">
    <source>
        <dbReference type="Proteomes" id="UP000199437"/>
    </source>
</evidence>
<dbReference type="SUPFAM" id="SSF54637">
    <property type="entry name" value="Thioesterase/thiol ester dehydrase-isomerase"/>
    <property type="match status" value="1"/>
</dbReference>
<dbReference type="PANTHER" id="PTHR31793:SF24">
    <property type="entry name" value="LONG-CHAIN ACYL-COA THIOESTERASE FADM"/>
    <property type="match status" value="1"/>
</dbReference>
<sequence>MENRTFTYKLTIKEHHLDTFGHVNNATYLQLYEEARWQLITDNGYGLSTVREKQQGPIILEANLKFMRELRLRQEITIHSQTTEYNAKVGTIKQWMTDADGNVCSEVVMKFGLFDTKNRKIISATKEWLEAIT</sequence>
<proteinExistence type="predicted"/>
<dbReference type="Pfam" id="PF13279">
    <property type="entry name" value="4HBT_2"/>
    <property type="match status" value="1"/>
</dbReference>
<dbReference type="InterPro" id="IPR050563">
    <property type="entry name" value="4-hydroxybenzoyl-CoA_TE"/>
</dbReference>
<dbReference type="OrthoDB" id="9791529at2"/>
<dbReference type="AlphaFoldDB" id="A0A1I0QAE9"/>
<dbReference type="GeneID" id="99986866"/>